<protein>
    <submittedName>
        <fullName evidence="1">Uncharacterized protein</fullName>
    </submittedName>
</protein>
<evidence type="ECO:0000313" key="1">
    <source>
        <dbReference type="EMBL" id="PKI59362.1"/>
    </source>
</evidence>
<reference evidence="1 2" key="1">
    <citation type="submission" date="2017-11" db="EMBL/GenBank/DDBJ databases">
        <title>De-novo sequencing of pomegranate (Punica granatum L.) genome.</title>
        <authorList>
            <person name="Akparov Z."/>
            <person name="Amiraslanov A."/>
            <person name="Hajiyeva S."/>
            <person name="Abbasov M."/>
            <person name="Kaur K."/>
            <person name="Hamwieh A."/>
            <person name="Solovyev V."/>
            <person name="Salamov A."/>
            <person name="Braich B."/>
            <person name="Kosarev P."/>
            <person name="Mahmoud A."/>
            <person name="Hajiyev E."/>
            <person name="Babayeva S."/>
            <person name="Izzatullayeva V."/>
            <person name="Mammadov A."/>
            <person name="Mammadov A."/>
            <person name="Sharifova S."/>
            <person name="Ojaghi J."/>
            <person name="Eynullazada K."/>
            <person name="Bayramov B."/>
            <person name="Abdulazimova A."/>
            <person name="Shahmuradov I."/>
        </authorList>
    </citation>
    <scope>NUCLEOTIDE SEQUENCE [LARGE SCALE GENOMIC DNA]</scope>
    <source>
        <strain evidence="2">cv. AG2017</strain>
        <tissue evidence="1">Leaf</tissue>
    </source>
</reference>
<dbReference type="Proteomes" id="UP000233551">
    <property type="component" value="Unassembled WGS sequence"/>
</dbReference>
<accession>A0A2I0JSX1</accession>
<dbReference type="AlphaFoldDB" id="A0A2I0JSX1"/>
<gene>
    <name evidence="1" type="ORF">CRG98_020230</name>
</gene>
<evidence type="ECO:0000313" key="2">
    <source>
        <dbReference type="Proteomes" id="UP000233551"/>
    </source>
</evidence>
<sequence length="220" mass="22961">MAEVVSRICCVLVSLKLWDLNLRGQLHAREKAVVATTSVGASLIRLQGLYRFLHSPHSALLLKLRFWEKIGGWSYGGCMDWCARFREWDVQGVGASTLFGPWVGGIQGVGSTVGPCPGGGIELEEAQFGPLRRAKSSAMLVAMLVASWLTVPSSATMPAWSSKVDDACTAGGGACGVGAPKYARGMSKDVGGGRCTKGAPEYAGSTPARVGGGGVCVKRG</sequence>
<name>A0A2I0JSX1_PUNGR</name>
<proteinExistence type="predicted"/>
<organism evidence="1 2">
    <name type="scientific">Punica granatum</name>
    <name type="common">Pomegranate</name>
    <dbReference type="NCBI Taxonomy" id="22663"/>
    <lineage>
        <taxon>Eukaryota</taxon>
        <taxon>Viridiplantae</taxon>
        <taxon>Streptophyta</taxon>
        <taxon>Embryophyta</taxon>
        <taxon>Tracheophyta</taxon>
        <taxon>Spermatophyta</taxon>
        <taxon>Magnoliopsida</taxon>
        <taxon>eudicotyledons</taxon>
        <taxon>Gunneridae</taxon>
        <taxon>Pentapetalae</taxon>
        <taxon>rosids</taxon>
        <taxon>malvids</taxon>
        <taxon>Myrtales</taxon>
        <taxon>Lythraceae</taxon>
        <taxon>Punica</taxon>
    </lineage>
</organism>
<comment type="caution">
    <text evidence="1">The sequence shown here is derived from an EMBL/GenBank/DDBJ whole genome shotgun (WGS) entry which is preliminary data.</text>
</comment>
<dbReference type="EMBL" id="PGOL01001278">
    <property type="protein sequence ID" value="PKI59362.1"/>
    <property type="molecule type" value="Genomic_DNA"/>
</dbReference>
<keyword evidence="2" id="KW-1185">Reference proteome</keyword>